<reference evidence="1" key="1">
    <citation type="journal article" date="2014" name="Front. Microbiol.">
        <title>High frequency of phylogenetically diverse reductive dehalogenase-homologous genes in deep subseafloor sedimentary metagenomes.</title>
        <authorList>
            <person name="Kawai M."/>
            <person name="Futagami T."/>
            <person name="Toyoda A."/>
            <person name="Takaki Y."/>
            <person name="Nishi S."/>
            <person name="Hori S."/>
            <person name="Arai W."/>
            <person name="Tsubouchi T."/>
            <person name="Morono Y."/>
            <person name="Uchiyama I."/>
            <person name="Ito T."/>
            <person name="Fujiyama A."/>
            <person name="Inagaki F."/>
            <person name="Takami H."/>
        </authorList>
    </citation>
    <scope>NUCLEOTIDE SEQUENCE</scope>
    <source>
        <strain evidence="1">Expedition CK06-06</strain>
    </source>
</reference>
<name>X1A3D0_9ZZZZ</name>
<dbReference type="AlphaFoldDB" id="X1A3D0"/>
<evidence type="ECO:0000313" key="1">
    <source>
        <dbReference type="EMBL" id="GAG76575.1"/>
    </source>
</evidence>
<feature type="non-terminal residue" evidence="1">
    <location>
        <position position="1"/>
    </location>
</feature>
<comment type="caution">
    <text evidence="1">The sequence shown here is derived from an EMBL/GenBank/DDBJ whole genome shotgun (WGS) entry which is preliminary data.</text>
</comment>
<protein>
    <submittedName>
        <fullName evidence="1">Uncharacterized protein</fullName>
    </submittedName>
</protein>
<gene>
    <name evidence="1" type="ORF">S01H4_25369</name>
</gene>
<organism evidence="1">
    <name type="scientific">marine sediment metagenome</name>
    <dbReference type="NCBI Taxonomy" id="412755"/>
    <lineage>
        <taxon>unclassified sequences</taxon>
        <taxon>metagenomes</taxon>
        <taxon>ecological metagenomes</taxon>
    </lineage>
</organism>
<dbReference type="EMBL" id="BART01012062">
    <property type="protein sequence ID" value="GAG76575.1"/>
    <property type="molecule type" value="Genomic_DNA"/>
</dbReference>
<sequence>NRLKQTNGIANLIQQDEIAIKEYFTVRSKDVKGSIKPHIENCR</sequence>
<proteinExistence type="predicted"/>
<accession>X1A3D0</accession>